<evidence type="ECO:0000256" key="6">
    <source>
        <dbReference type="ARBA" id="ARBA00023136"/>
    </source>
</evidence>
<feature type="transmembrane region" description="Helical" evidence="10">
    <location>
        <begin position="109"/>
        <end position="131"/>
    </location>
</feature>
<organism evidence="12 13">
    <name type="scientific">Bos taurus</name>
    <name type="common">Bovine</name>
    <dbReference type="NCBI Taxonomy" id="9913"/>
    <lineage>
        <taxon>Eukaryota</taxon>
        <taxon>Metazoa</taxon>
        <taxon>Chordata</taxon>
        <taxon>Craniata</taxon>
        <taxon>Vertebrata</taxon>
        <taxon>Euteleostomi</taxon>
        <taxon>Mammalia</taxon>
        <taxon>Eutheria</taxon>
        <taxon>Laurasiatheria</taxon>
        <taxon>Artiodactyla</taxon>
        <taxon>Ruminantia</taxon>
        <taxon>Pecora</taxon>
        <taxon>Bovidae</taxon>
        <taxon>Bovinae</taxon>
        <taxon>Bos</taxon>
    </lineage>
</organism>
<evidence type="ECO:0000256" key="8">
    <source>
        <dbReference type="ARBA" id="ARBA00023224"/>
    </source>
</evidence>
<feature type="transmembrane region" description="Helical" evidence="10">
    <location>
        <begin position="287"/>
        <end position="307"/>
    </location>
</feature>
<keyword evidence="8 9" id="KW-0807">Transducer</keyword>
<evidence type="ECO:0000313" key="13">
    <source>
        <dbReference type="Proteomes" id="UP000009136"/>
    </source>
</evidence>
<keyword evidence="5 9" id="KW-0297">G-protein coupled receptor</keyword>
<dbReference type="PRINTS" id="PR00237">
    <property type="entry name" value="GPCRRHODOPSN"/>
</dbReference>
<sequence>MTIYIFPIFPLHRTGNLTSVSEFFLLGLSDDPELQPLLWVLFLAMYLVTMLGNLLIIFTVTSDSHLHNPMYFFLSNLSLADIGFASTTVPKMIVNILTHSRVISYAGCLTQMSIFILFGCMDCLLLTVMAYDRFVAICHPLHYMVIMNPRLCCFLVLVSFFLSLLDSQVHNLIVLQLTYFKNVDISNFFCEPSQLLKLACSDTFTNNIVTNILIYFIGAIFGGFPFTGILFSYTCIVSSILRVPSTGGKYKPFSTCGCHLAIMCLFYGRGIGVHLSSTVSSSPRDSAVASVMYTVVTPMLNPFVYSLRNRDIKRVMWGLFSKTT</sequence>
<keyword evidence="7 9" id="KW-0675">Receptor</keyword>
<evidence type="ECO:0000256" key="2">
    <source>
        <dbReference type="ARBA" id="ARBA00004141"/>
    </source>
</evidence>
<keyword evidence="10" id="KW-0716">Sensory transduction</keyword>
<feature type="transmembrane region" description="Helical" evidence="10">
    <location>
        <begin position="143"/>
        <end position="165"/>
    </location>
</feature>
<dbReference type="PROSITE" id="PS00237">
    <property type="entry name" value="G_PROTEIN_RECEP_F1_1"/>
    <property type="match status" value="1"/>
</dbReference>
<dbReference type="PRINTS" id="PR00245">
    <property type="entry name" value="OLFACTORYR"/>
</dbReference>
<dbReference type="PANTHER" id="PTHR48001">
    <property type="entry name" value="OLFACTORY RECEPTOR"/>
    <property type="match status" value="1"/>
</dbReference>
<evidence type="ECO:0000256" key="10">
    <source>
        <dbReference type="RuleBase" id="RU363047"/>
    </source>
</evidence>
<feature type="transmembrane region" description="Helical" evidence="10">
    <location>
        <begin position="253"/>
        <end position="275"/>
    </location>
</feature>
<dbReference type="AlphaFoldDB" id="A0AAA9TJH7"/>
<dbReference type="InterPro" id="IPR017452">
    <property type="entry name" value="GPCR_Rhodpsn_7TM"/>
</dbReference>
<evidence type="ECO:0000313" key="12">
    <source>
        <dbReference type="Ensembl" id="ENSBTAP00000098615.2"/>
    </source>
</evidence>
<dbReference type="Ensembl" id="ENSBTAT00000128028.2">
    <property type="protein sequence ID" value="ENSBTAP00000098615.2"/>
    <property type="gene ID" value="ENSBTAG00000078256.1"/>
</dbReference>
<keyword evidence="6 10" id="KW-0472">Membrane</keyword>
<dbReference type="PROSITE" id="PS50262">
    <property type="entry name" value="G_PROTEIN_RECEP_F1_2"/>
    <property type="match status" value="1"/>
</dbReference>
<comment type="similarity">
    <text evidence="9">Belongs to the G-protein coupled receptor 1 family.</text>
</comment>
<protein>
    <recommendedName>
        <fullName evidence="10">Olfactory receptor</fullName>
    </recommendedName>
</protein>
<dbReference type="Proteomes" id="UP000009136">
    <property type="component" value="Chromosome 7"/>
</dbReference>
<feature type="domain" description="G-protein coupled receptors family 1 profile" evidence="11">
    <location>
        <begin position="52"/>
        <end position="305"/>
    </location>
</feature>
<evidence type="ECO:0000256" key="5">
    <source>
        <dbReference type="ARBA" id="ARBA00023040"/>
    </source>
</evidence>
<keyword evidence="10" id="KW-0552">Olfaction</keyword>
<dbReference type="SUPFAM" id="SSF81321">
    <property type="entry name" value="Family A G protein-coupled receptor-like"/>
    <property type="match status" value="1"/>
</dbReference>
<comment type="subcellular location">
    <subcellularLocation>
        <location evidence="10">Cell membrane</location>
        <topology evidence="10">Multi-pass membrane protein</topology>
    </subcellularLocation>
    <subcellularLocation>
        <location evidence="2">Membrane</location>
        <topology evidence="2">Multi-pass membrane protein</topology>
    </subcellularLocation>
</comment>
<accession>A0AAA9TJH7</accession>
<dbReference type="InterPro" id="IPR000276">
    <property type="entry name" value="GPCR_Rhodpsn"/>
</dbReference>
<reference evidence="12" key="2">
    <citation type="submission" date="2025-08" db="UniProtKB">
        <authorList>
            <consortium name="Ensembl"/>
        </authorList>
    </citation>
    <scope>IDENTIFICATION</scope>
    <source>
        <strain evidence="12">Hereford</strain>
    </source>
</reference>
<comment type="function">
    <text evidence="1">Putative odorant or sperm cell receptor.</text>
</comment>
<dbReference type="CDD" id="cd15234">
    <property type="entry name" value="7tmA_OR7-like"/>
    <property type="match status" value="1"/>
</dbReference>
<dbReference type="GO" id="GO:0016020">
    <property type="term" value="C:membrane"/>
    <property type="evidence" value="ECO:0007669"/>
    <property type="project" value="UniProtKB-SubCell"/>
</dbReference>
<evidence type="ECO:0000259" key="11">
    <source>
        <dbReference type="PROSITE" id="PS50262"/>
    </source>
</evidence>
<feature type="transmembrane region" description="Helical" evidence="10">
    <location>
        <begin position="212"/>
        <end position="241"/>
    </location>
</feature>
<dbReference type="Gene3D" id="1.20.1070.10">
    <property type="entry name" value="Rhodopsin 7-helix transmembrane proteins"/>
    <property type="match status" value="1"/>
</dbReference>
<reference evidence="12" key="1">
    <citation type="submission" date="2018-03" db="EMBL/GenBank/DDBJ databases">
        <title>ARS-UCD1.2.</title>
        <authorList>
            <person name="Rosen B.D."/>
            <person name="Bickhart D.M."/>
            <person name="Koren S."/>
            <person name="Schnabel R.D."/>
            <person name="Hall R."/>
            <person name="Zimin A."/>
            <person name="Dreischer C."/>
            <person name="Schultheiss S."/>
            <person name="Schroeder S.G."/>
            <person name="Elsik C.G."/>
            <person name="Couldrey C."/>
            <person name="Liu G.E."/>
            <person name="Van Tassell C.P."/>
            <person name="Phillippy A.M."/>
            <person name="Smith T.P.L."/>
            <person name="Medrano J.F."/>
        </authorList>
    </citation>
    <scope>NUCLEOTIDE SEQUENCE [LARGE SCALE GENOMIC DNA]</scope>
    <source>
        <strain evidence="12">Hereford</strain>
    </source>
</reference>
<evidence type="ECO:0000256" key="4">
    <source>
        <dbReference type="ARBA" id="ARBA00022989"/>
    </source>
</evidence>
<evidence type="ECO:0000256" key="3">
    <source>
        <dbReference type="ARBA" id="ARBA00022692"/>
    </source>
</evidence>
<dbReference type="GO" id="GO:0004930">
    <property type="term" value="F:G protein-coupled receptor activity"/>
    <property type="evidence" value="ECO:0007669"/>
    <property type="project" value="UniProtKB-KW"/>
</dbReference>
<feature type="transmembrane region" description="Helical" evidence="10">
    <location>
        <begin position="70"/>
        <end position="89"/>
    </location>
</feature>
<keyword evidence="4 10" id="KW-1133">Transmembrane helix</keyword>
<feature type="transmembrane region" description="Helical" evidence="10">
    <location>
        <begin position="37"/>
        <end position="58"/>
    </location>
</feature>
<evidence type="ECO:0000256" key="9">
    <source>
        <dbReference type="RuleBase" id="RU000688"/>
    </source>
</evidence>
<evidence type="ECO:0000256" key="1">
    <source>
        <dbReference type="ARBA" id="ARBA00003929"/>
    </source>
</evidence>
<keyword evidence="3 9" id="KW-0812">Transmembrane</keyword>
<name>A0AAA9TJH7_BOVIN</name>
<dbReference type="GeneTree" id="ENSGT00940000156425"/>
<keyword evidence="13" id="KW-1185">Reference proteome</keyword>
<dbReference type="InterPro" id="IPR000725">
    <property type="entry name" value="Olfact_rcpt"/>
</dbReference>
<keyword evidence="10" id="KW-1003">Cell membrane</keyword>
<reference evidence="12" key="3">
    <citation type="submission" date="2025-09" db="UniProtKB">
        <authorList>
            <consortium name="Ensembl"/>
        </authorList>
    </citation>
    <scope>IDENTIFICATION</scope>
    <source>
        <strain evidence="12">Hereford</strain>
    </source>
</reference>
<dbReference type="Pfam" id="PF13853">
    <property type="entry name" value="7tm_4"/>
    <property type="match status" value="1"/>
</dbReference>
<evidence type="ECO:0000256" key="7">
    <source>
        <dbReference type="ARBA" id="ARBA00023170"/>
    </source>
</evidence>
<proteinExistence type="inferred from homology"/>